<dbReference type="EMBL" id="AWUW01000108">
    <property type="protein sequence ID" value="ERJ65235.1"/>
    <property type="molecule type" value="Genomic_DNA"/>
</dbReference>
<accession>A0A0E2LPU2</accession>
<dbReference type="HOGENOM" id="CLU_2937753_0_0_10"/>
<evidence type="ECO:0000313" key="2">
    <source>
        <dbReference type="Proteomes" id="UP000016630"/>
    </source>
</evidence>
<reference evidence="1 2" key="1">
    <citation type="submission" date="2013-06" db="EMBL/GenBank/DDBJ databases">
        <authorList>
            <person name="Weinstock G."/>
            <person name="Sodergren E."/>
            <person name="Lobos E.A."/>
            <person name="Fulton L."/>
            <person name="Fulton R."/>
            <person name="Courtney L."/>
            <person name="Fronick C."/>
            <person name="O'Laughlin M."/>
            <person name="Godfrey J."/>
            <person name="Wilson R.M."/>
            <person name="Miner T."/>
            <person name="Farmer C."/>
            <person name="Delehaunty K."/>
            <person name="Cordes M."/>
            <person name="Minx P."/>
            <person name="Tomlinson C."/>
            <person name="Chen J."/>
            <person name="Wollam A."/>
            <person name="Pepin K.H."/>
            <person name="Bhonagiri V."/>
            <person name="Zhang X."/>
            <person name="Warren W."/>
            <person name="Mitreva M."/>
            <person name="Mardis E.R."/>
            <person name="Wilson R.K."/>
        </authorList>
    </citation>
    <scope>NUCLEOTIDE SEQUENCE [LARGE SCALE GENOMIC DNA]</scope>
    <source>
        <strain evidence="1 2">F0570</strain>
    </source>
</reference>
<dbReference type="Proteomes" id="UP000016630">
    <property type="component" value="Unassembled WGS sequence"/>
</dbReference>
<dbReference type="AlphaFoldDB" id="A0A0E2LPU2"/>
<comment type="caution">
    <text evidence="1">The sequence shown here is derived from an EMBL/GenBank/DDBJ whole genome shotgun (WGS) entry which is preliminary data.</text>
</comment>
<gene>
    <name evidence="1" type="ORF">HMPREF1555_01502</name>
</gene>
<evidence type="ECO:0000313" key="1">
    <source>
        <dbReference type="EMBL" id="ERJ65235.1"/>
    </source>
</evidence>
<protein>
    <submittedName>
        <fullName evidence="1">Uncharacterized protein</fullName>
    </submittedName>
</protein>
<proteinExistence type="predicted"/>
<sequence>MCQSLGTDFPFLNDNKKKVSCFRMNRQSQICYCIGERSKSVVCWKLDSRTENTEIVVRKS</sequence>
<name>A0A0E2LPU2_PORGN</name>
<organism evidence="1 2">
    <name type="scientific">Porphyromonas gingivalis F0570</name>
    <dbReference type="NCBI Taxonomy" id="1227271"/>
    <lineage>
        <taxon>Bacteria</taxon>
        <taxon>Pseudomonadati</taxon>
        <taxon>Bacteroidota</taxon>
        <taxon>Bacteroidia</taxon>
        <taxon>Bacteroidales</taxon>
        <taxon>Porphyromonadaceae</taxon>
        <taxon>Porphyromonas</taxon>
    </lineage>
</organism>